<feature type="compositionally biased region" description="Polar residues" evidence="1">
    <location>
        <begin position="1738"/>
        <end position="1749"/>
    </location>
</feature>
<gene>
    <name evidence="2" type="ORF">BJ878DRAFT_547976</name>
</gene>
<name>A0A9P8CJ31_9HELO</name>
<feature type="compositionally biased region" description="Low complexity" evidence="1">
    <location>
        <begin position="81"/>
        <end position="91"/>
    </location>
</feature>
<feature type="compositionally biased region" description="Basic residues" evidence="1">
    <location>
        <begin position="2362"/>
        <end position="2375"/>
    </location>
</feature>
<feature type="compositionally biased region" description="Basic residues" evidence="1">
    <location>
        <begin position="68"/>
        <end position="80"/>
    </location>
</feature>
<evidence type="ECO:0000313" key="2">
    <source>
        <dbReference type="EMBL" id="KAG9248547.1"/>
    </source>
</evidence>
<feature type="compositionally biased region" description="Basic residues" evidence="1">
    <location>
        <begin position="2052"/>
        <end position="2064"/>
    </location>
</feature>
<sequence>MANRHRWSPESSSRRVPQYYDERAPRPSGAEEYLSSSSSSSSSSYIDISRKFSLHGVRAFFTTPSEHRKLRRRRSSKLLKHGNSSSSSINSDLAYGTGFLKRPKRRGVRSRRGKEIDRENYRTYVTNVTNEHNREAMRDFARENTKGYTREGRGLRNEGRGTDAAILAVGAGLAKLARDQNKRDLNEAKNQKMPGAFPSDSPRYRDNGATRGLRPSKVSHHTADAEDDGWESASDAESESSVDSKLAFGAESTAGWLPWGKKTHGPQKRKSSVVDPRLFGRQNSLRGVLDEPVGFGEVTWSSSSDFGQRGGYMPPSGPQPYYDQRNNNPATPAQIMTNHSQTGFYPPPSSAPFQPAASSASGSRAPPMQHVYPMPTDDPSRFDVVRGSVVSGEEPYVSSRPRPLPIQQPQPVTPVSQSVYDSKYASRSEPIVPRISTSSSNRGTSLAKAALMGVAGAAVGATLASDRGDRRDKRKDDEDSISYIIERKNDKDERRREKRREKEKPKDSDDDKRRDKKREKRRDEGRDSTKDREKRREDRRNERTERYESRPSKSEVSAISTAPVDPFQFQVDDDAFSTPVLPQMPNHSIISRTPTVVTVERQPDFGRVGGSAANDQQIVPRLEPRSREDWNTERRHRRDPDPRNETYHNAEVIYEETEHSTAPIEAAAMGAAIAAVTGEDRRESRSERRRDERRSGQREYEVYEEVQSRDAPWDKKPEPDPVQEEADRAYREILMARKIASQVIRSRSPSPGPSVIYKYDDDQQKEETVRIVTPPGMEEHKKKGPYDAPNADFQLDYVLEHPKDLRNFSLPTSTGQEGPYLKRDPDASLPRPHLNLVRPTPSPTPAPEMQAARSEKNRSRTSTTSNDHKDKTQSVSAKEVVVDTKRNVVASTSTTSSTPTSSTTPKGVTWGENETKHYTVESPSEHRDEFVSNQVQNREKPTEKPPGSPRIGKRAGGWSAIVAGVTGASFAAASDTSSKAKENDKPKDQTIKDAPYEYRAIVVEPENSSPARTDQHIPPQPGPKPSSPQTSSHSSHMPGSFDDMDFAATVAAGLQDTGFDPNIVIDDPSFRRRESPPVTAKPSIYHPPFAEAVSDLSSIPTNSSRDAAGFGIGDIPETPEDWNNSLHNDDFATPIRLTKKEQKKREKAARMGISEVFETPLQETPSQQAEERESYPETSKLSKKEQKKRDKAAQRSSMQIEDTTPISEPSVTRDIVEPESYFETPKKSKKGSSTFGYVAKETPKDDERVSVPVDTFNGKHVNEDEGDVPKKSKKNSKRDSDRFDSPPRSVVSEGIPESSSKKSKRDSEIFDSPSRSVVSGGIPELKRSSSKKSKRDSGRLESPTRSAVSESAPKLERSSNKTSKDKSRRNFEVYGQESDPGNIALPSVTASEVSRDGDFDESRKSRKSSKRDSGDLDALRSIVSEYADDDYKKSKKKSRSAVKDKDDFEDTRSIASAPAGDEEDRKNKKREKRSSGGFFGLFGSAKSEIGARDESPKGTKDDFGDIKKKSKKLKRSSMPDDSGLYGDLGSKSTERLARVTSNGNEHSSCDHYDHDDDDRTEKKPGRSRVESTSSKNDSFLASAGTFGAGVGVAGAAAALAQHHQQSKADSAGREWLVEDIPPTNVTQAQQQYELHDPEITQRDFRPSIDPQYGDLLPLPPSVPASPSKELNDDLPNLPESRPDTPEAERLTRERNLSSVRKSLQETPMKSPSHSAVPLKFIMGNRSNPVSPGLVRATPVQSPATPTPDSLTFPRSRARPTSWDNTKEFKPLYLVESNRRPSFVQPENQLALPSLPPSEIASRGSSVLDPDEFVSADEYAKDDNDSDQWYDSRYMDRPLSIDTSRNEHELLGSQQSTPKALIFSDADYITFPSQDESPKLSRTKSAQVDESSKAHENENIGLGLVAGAALTGAAYLLSYRDDPSRDAHSEEEKLFAHSAIPHQPSPVEPMSKDRSSYLLQSSPLPHRFDDADHEAQSPLAHQSTLRSIDYTIAGIEEAKGDVSDHDAQSEFTGRNIYDTDITMEDPPSSARVADKSTIEDVEMFPSTEFTKSKKDRKKDKKKGKGLARTSPFDDFTSADVETQASGEHSRLYVVNLEPSVPTANFLPTEDASIIEDRSVDIIQDDDEPVEGVFFSKSKKDKKKDKKRGKATPRTSTLDDIPSIEPTEEPIMDATNMSIEPPVIVVAGTQTPLREFFSPPDGSSATPDIFETPMGDAQHVKEYPFTITGLEKKTERQQALCDVSMDDKTRKESSQHASETDLVANRIEVQQEVPLNVFDSESKGADIIDNFYTPGENPPGDALSFLLSEKDKNHKKKGNESKSAIEWTSEPEGAVLQSEDASRSIVEDAPEPELTEPVGEYSPTKHKKDKKKDKRKSGLMSSDPEMSQPRDVPVEETPFEELKQSIDNVQDSAIVEPAEDVALLKSKKGKKNDKKNNKKGKTSSTWDPIDDETTPQAVLETPRMEEPAPVDEAWQVDTKKGKKKNKKGKTSSTWDPIDDETTPQAVLETPRMEEPRHLLTKRGKS</sequence>
<feature type="region of interest" description="Disordered" evidence="1">
    <location>
        <begin position="970"/>
        <end position="1584"/>
    </location>
</feature>
<proteinExistence type="predicted"/>
<feature type="region of interest" description="Disordered" evidence="1">
    <location>
        <begin position="2018"/>
        <end position="2037"/>
    </location>
</feature>
<keyword evidence="3" id="KW-1185">Reference proteome</keyword>
<feature type="compositionally biased region" description="Basic and acidic residues" evidence="1">
    <location>
        <begin position="758"/>
        <end position="769"/>
    </location>
</feature>
<reference evidence="2" key="1">
    <citation type="journal article" date="2021" name="IMA Fungus">
        <title>Genomic characterization of three marine fungi, including Emericellopsis atlantica sp. nov. with signatures of a generalist lifestyle and marine biomass degradation.</title>
        <authorList>
            <person name="Hagestad O.C."/>
            <person name="Hou L."/>
            <person name="Andersen J.H."/>
            <person name="Hansen E.H."/>
            <person name="Altermark B."/>
            <person name="Li C."/>
            <person name="Kuhnert E."/>
            <person name="Cox R.J."/>
            <person name="Crous P.W."/>
            <person name="Spatafora J.W."/>
            <person name="Lail K."/>
            <person name="Amirebrahimi M."/>
            <person name="Lipzen A."/>
            <person name="Pangilinan J."/>
            <person name="Andreopoulos W."/>
            <person name="Hayes R.D."/>
            <person name="Ng V."/>
            <person name="Grigoriev I.V."/>
            <person name="Jackson S.A."/>
            <person name="Sutton T.D.S."/>
            <person name="Dobson A.D.W."/>
            <person name="Rama T."/>
        </authorList>
    </citation>
    <scope>NUCLEOTIDE SEQUENCE</scope>
    <source>
        <strain evidence="2">TRa3180A</strain>
    </source>
</reference>
<feature type="compositionally biased region" description="Basic and acidic residues" evidence="1">
    <location>
        <begin position="1393"/>
        <end position="1403"/>
    </location>
</feature>
<feature type="region of interest" description="Disordered" evidence="1">
    <location>
        <begin position="185"/>
        <end position="380"/>
    </location>
</feature>
<feature type="compositionally biased region" description="Basic and acidic residues" evidence="1">
    <location>
        <begin position="678"/>
        <end position="726"/>
    </location>
</feature>
<comment type="caution">
    <text evidence="2">The sequence shown here is derived from an EMBL/GenBank/DDBJ whole genome shotgun (WGS) entry which is preliminary data.</text>
</comment>
<feature type="region of interest" description="Disordered" evidence="1">
    <location>
        <begin position="1"/>
        <end position="44"/>
    </location>
</feature>
<accession>A0A9P8CJ31</accession>
<feature type="compositionally biased region" description="Basic residues" evidence="1">
    <location>
        <begin position="261"/>
        <end position="271"/>
    </location>
</feature>
<feature type="compositionally biased region" description="Low complexity" evidence="1">
    <location>
        <begin position="351"/>
        <end position="367"/>
    </location>
</feature>
<feature type="region of interest" description="Disordered" evidence="1">
    <location>
        <begin position="2287"/>
        <end position="2523"/>
    </location>
</feature>
<feature type="region of interest" description="Disordered" evidence="1">
    <location>
        <begin position="460"/>
        <end position="566"/>
    </location>
</feature>
<evidence type="ECO:0000256" key="1">
    <source>
        <dbReference type="SAM" id="MobiDB-lite"/>
    </source>
</evidence>
<feature type="compositionally biased region" description="Pro residues" evidence="1">
    <location>
        <begin position="402"/>
        <end position="412"/>
    </location>
</feature>
<feature type="compositionally biased region" description="Basic and acidic residues" evidence="1">
    <location>
        <begin position="1169"/>
        <end position="1193"/>
    </location>
</feature>
<feature type="compositionally biased region" description="Basic and acidic residues" evidence="1">
    <location>
        <begin position="1633"/>
        <end position="1646"/>
    </location>
</feature>
<feature type="compositionally biased region" description="Polar residues" evidence="1">
    <location>
        <begin position="1570"/>
        <end position="1579"/>
    </location>
</feature>
<feature type="compositionally biased region" description="Basic and acidic residues" evidence="1">
    <location>
        <begin position="466"/>
        <end position="477"/>
    </location>
</feature>
<feature type="compositionally biased region" description="Polar residues" evidence="1">
    <location>
        <begin position="1623"/>
        <end position="1632"/>
    </location>
</feature>
<feature type="compositionally biased region" description="Basic and acidic residues" evidence="1">
    <location>
        <begin position="622"/>
        <end position="648"/>
    </location>
</feature>
<feature type="compositionally biased region" description="Polar residues" evidence="1">
    <location>
        <begin position="435"/>
        <end position="444"/>
    </location>
</feature>
<feature type="compositionally biased region" description="Polar residues" evidence="1">
    <location>
        <begin position="1696"/>
        <end position="1713"/>
    </location>
</feature>
<evidence type="ECO:0008006" key="4">
    <source>
        <dbReference type="Google" id="ProtNLM"/>
    </source>
</evidence>
<feature type="region of interest" description="Disordered" evidence="1">
    <location>
        <begin position="1736"/>
        <end position="1761"/>
    </location>
</feature>
<feature type="compositionally biased region" description="Polar residues" evidence="1">
    <location>
        <begin position="1095"/>
        <end position="1105"/>
    </location>
</feature>
<feature type="region of interest" description="Disordered" evidence="1">
    <location>
        <begin position="1872"/>
        <end position="1894"/>
    </location>
</feature>
<feature type="compositionally biased region" description="Low complexity" evidence="1">
    <location>
        <begin position="1027"/>
        <end position="1038"/>
    </location>
</feature>
<feature type="non-terminal residue" evidence="2">
    <location>
        <position position="2523"/>
    </location>
</feature>
<feature type="region of interest" description="Disordered" evidence="1">
    <location>
        <begin position="743"/>
        <end position="789"/>
    </location>
</feature>
<feature type="compositionally biased region" description="Basic and acidic residues" evidence="1">
    <location>
        <begin position="521"/>
        <end position="553"/>
    </location>
</feature>
<feature type="region of interest" description="Disordered" evidence="1">
    <location>
        <begin position="1784"/>
        <end position="1806"/>
    </location>
</feature>
<feature type="compositionally biased region" description="Low complexity" evidence="1">
    <location>
        <begin position="35"/>
        <end position="44"/>
    </location>
</feature>
<feature type="compositionally biased region" description="Basic and acidic residues" evidence="1">
    <location>
        <begin position="913"/>
        <end position="930"/>
    </location>
</feature>
<feature type="compositionally biased region" description="Basic and acidic residues" evidence="1">
    <location>
        <begin position="1547"/>
        <end position="1569"/>
    </location>
</feature>
<feature type="region of interest" description="Disordered" evidence="1">
    <location>
        <begin position="1598"/>
        <end position="1717"/>
    </location>
</feature>
<feature type="compositionally biased region" description="Acidic residues" evidence="1">
    <location>
        <begin position="225"/>
        <end position="240"/>
    </location>
</feature>
<feature type="region of interest" description="Disordered" evidence="1">
    <location>
        <begin position="605"/>
        <end position="726"/>
    </location>
</feature>
<dbReference type="OrthoDB" id="5365701at2759"/>
<feature type="region of interest" description="Disordered" evidence="1">
    <location>
        <begin position="2043"/>
        <end position="2072"/>
    </location>
</feature>
<feature type="compositionally biased region" description="Polar residues" evidence="1">
    <location>
        <begin position="324"/>
        <end position="343"/>
    </location>
</feature>
<feature type="compositionally biased region" description="Basic and acidic residues" evidence="1">
    <location>
        <begin position="1441"/>
        <end position="1452"/>
    </location>
</feature>
<feature type="compositionally biased region" description="Polar residues" evidence="1">
    <location>
        <begin position="1194"/>
        <end position="1210"/>
    </location>
</feature>
<protein>
    <recommendedName>
        <fullName evidence="4">Involucrin repeat protein</fullName>
    </recommendedName>
</protein>
<evidence type="ECO:0000313" key="3">
    <source>
        <dbReference type="Proteomes" id="UP000887226"/>
    </source>
</evidence>
<dbReference type="EMBL" id="MU253747">
    <property type="protein sequence ID" value="KAG9248547.1"/>
    <property type="molecule type" value="Genomic_DNA"/>
</dbReference>
<dbReference type="PANTHER" id="PTHR40641:SF2">
    <property type="entry name" value="INVOLUCRIN REPEAT PROTEIN"/>
    <property type="match status" value="1"/>
</dbReference>
<feature type="compositionally biased region" description="Basic and acidic residues" evidence="1">
    <location>
        <begin position="978"/>
        <end position="996"/>
    </location>
</feature>
<feature type="compositionally biased region" description="Basic and acidic residues" evidence="1">
    <location>
        <begin position="1353"/>
        <end position="1371"/>
    </location>
</feature>
<dbReference type="Proteomes" id="UP000887226">
    <property type="component" value="Unassembled WGS sequence"/>
</dbReference>
<feature type="compositionally biased region" description="Low complexity" evidence="1">
    <location>
        <begin position="662"/>
        <end position="675"/>
    </location>
</feature>
<feature type="compositionally biased region" description="Basic residues" evidence="1">
    <location>
        <begin position="2478"/>
        <end position="2487"/>
    </location>
</feature>
<feature type="compositionally biased region" description="Basic and acidic residues" evidence="1">
    <location>
        <begin position="1680"/>
        <end position="1695"/>
    </location>
</feature>
<organism evidence="2 3">
    <name type="scientific">Calycina marina</name>
    <dbReference type="NCBI Taxonomy" id="1763456"/>
    <lineage>
        <taxon>Eukaryota</taxon>
        <taxon>Fungi</taxon>
        <taxon>Dikarya</taxon>
        <taxon>Ascomycota</taxon>
        <taxon>Pezizomycotina</taxon>
        <taxon>Leotiomycetes</taxon>
        <taxon>Helotiales</taxon>
        <taxon>Pezizellaceae</taxon>
        <taxon>Calycina</taxon>
    </lineage>
</organism>
<feature type="region of interest" description="Disordered" evidence="1">
    <location>
        <begin position="392"/>
        <end position="444"/>
    </location>
</feature>
<dbReference type="InterPro" id="IPR053268">
    <property type="entry name" value="Woronin_anchor"/>
</dbReference>
<feature type="compositionally biased region" description="Basic residues" evidence="1">
    <location>
        <begin position="2135"/>
        <end position="2149"/>
    </location>
</feature>
<feature type="compositionally biased region" description="Basic and acidic residues" evidence="1">
    <location>
        <begin position="485"/>
        <end position="513"/>
    </location>
</feature>
<feature type="compositionally biased region" description="Basic residues" evidence="1">
    <location>
        <begin position="2423"/>
        <end position="2439"/>
    </location>
</feature>
<feature type="region of interest" description="Disordered" evidence="1">
    <location>
        <begin position="2131"/>
        <end position="2164"/>
    </location>
</feature>
<feature type="region of interest" description="Disordered" evidence="1">
    <location>
        <begin position="806"/>
        <end position="956"/>
    </location>
</feature>
<feature type="compositionally biased region" description="Basic and acidic residues" evidence="1">
    <location>
        <begin position="1260"/>
        <end position="1270"/>
    </location>
</feature>
<feature type="compositionally biased region" description="Low complexity" evidence="1">
    <location>
        <begin position="891"/>
        <end position="905"/>
    </location>
</feature>
<feature type="region of interest" description="Disordered" evidence="1">
    <location>
        <begin position="65"/>
        <end position="94"/>
    </location>
</feature>
<feature type="compositionally biased region" description="Basic and acidic residues" evidence="1">
    <location>
        <begin position="1489"/>
        <end position="1507"/>
    </location>
</feature>
<dbReference type="PANTHER" id="PTHR40641">
    <property type="entry name" value="INVOLUCRIN REPEAT PROTEIN (AFU_ORTHOLOGUE AFUA_2G08060)"/>
    <property type="match status" value="1"/>
</dbReference>